<accession>A0AAX7TLP7</accession>
<dbReference type="GO" id="GO:0000981">
    <property type="term" value="F:DNA-binding transcription factor activity, RNA polymerase II-specific"/>
    <property type="evidence" value="ECO:0007669"/>
    <property type="project" value="TreeGrafter"/>
</dbReference>
<feature type="region of interest" description="Disordered" evidence="8">
    <location>
        <begin position="211"/>
        <end position="244"/>
    </location>
</feature>
<keyword evidence="11" id="KW-1185">Reference proteome</keyword>
<dbReference type="PANTHER" id="PTHR46721:SF3">
    <property type="entry name" value="FORKHEAD BOX N1"/>
    <property type="match status" value="1"/>
</dbReference>
<feature type="region of interest" description="Disordered" evidence="8">
    <location>
        <begin position="1"/>
        <end position="65"/>
    </location>
</feature>
<evidence type="ECO:0000256" key="1">
    <source>
        <dbReference type="ARBA" id="ARBA00004123"/>
    </source>
</evidence>
<keyword evidence="6 7" id="KW-0539">Nucleus</keyword>
<dbReference type="GeneTree" id="ENSGT00940000158029"/>
<organism evidence="10 11">
    <name type="scientific">Astatotilapia calliptera</name>
    <name type="common">Eastern happy</name>
    <name type="synonym">Chromis callipterus</name>
    <dbReference type="NCBI Taxonomy" id="8154"/>
    <lineage>
        <taxon>Eukaryota</taxon>
        <taxon>Metazoa</taxon>
        <taxon>Chordata</taxon>
        <taxon>Craniata</taxon>
        <taxon>Vertebrata</taxon>
        <taxon>Euteleostomi</taxon>
        <taxon>Actinopterygii</taxon>
        <taxon>Neopterygii</taxon>
        <taxon>Teleostei</taxon>
        <taxon>Neoteleostei</taxon>
        <taxon>Acanthomorphata</taxon>
        <taxon>Ovalentaria</taxon>
        <taxon>Cichlomorphae</taxon>
        <taxon>Cichliformes</taxon>
        <taxon>Cichlidae</taxon>
        <taxon>African cichlids</taxon>
        <taxon>Pseudocrenilabrinae</taxon>
        <taxon>Haplochromini</taxon>
        <taxon>Astatotilapia</taxon>
    </lineage>
</organism>
<reference evidence="10 11" key="1">
    <citation type="submission" date="2018-05" db="EMBL/GenBank/DDBJ databases">
        <authorList>
            <person name="Datahose"/>
        </authorList>
    </citation>
    <scope>NUCLEOTIDE SEQUENCE</scope>
</reference>
<feature type="DNA-binding region" description="Fork-head" evidence="7">
    <location>
        <begin position="251"/>
        <end position="347"/>
    </location>
</feature>
<dbReference type="PROSITE" id="PS50039">
    <property type="entry name" value="FORK_HEAD_3"/>
    <property type="match status" value="1"/>
</dbReference>
<dbReference type="InterPro" id="IPR047401">
    <property type="entry name" value="FH_FOXN1"/>
</dbReference>
<dbReference type="FunFam" id="1.10.10.10:FF:000122">
    <property type="entry name" value="Forkhead box protein N1"/>
    <property type="match status" value="1"/>
</dbReference>
<evidence type="ECO:0000313" key="10">
    <source>
        <dbReference type="Ensembl" id="ENSACLP00000054696.1"/>
    </source>
</evidence>
<dbReference type="SMART" id="SM00339">
    <property type="entry name" value="FH"/>
    <property type="match status" value="1"/>
</dbReference>
<evidence type="ECO:0000256" key="3">
    <source>
        <dbReference type="ARBA" id="ARBA00023015"/>
    </source>
</evidence>
<feature type="domain" description="Fork-head" evidence="9">
    <location>
        <begin position="251"/>
        <end position="347"/>
    </location>
</feature>
<dbReference type="PRINTS" id="PR00053">
    <property type="entry name" value="FORKHEAD"/>
</dbReference>
<dbReference type="GO" id="GO:0005634">
    <property type="term" value="C:nucleus"/>
    <property type="evidence" value="ECO:0007669"/>
    <property type="project" value="UniProtKB-SubCell"/>
</dbReference>
<evidence type="ECO:0000256" key="8">
    <source>
        <dbReference type="SAM" id="MobiDB-lite"/>
    </source>
</evidence>
<sequence>MSQSLTFSPSSKSHHQTSPPQTKEGSCFTQEKSNTLSLRTAAVSRRHSADGMISSRSGRGDLDADRFHPYQRQFSDGAVTECLQQCSSSFSSLHEVCSPGSHSHSSDMPPSWDQYNGSIQVSILMILSFYPSILIKFCTAKSSLIDLTQEDRQAQKKKDPPHHSKKHCLESFSKHFSFIYLHLQNSYPELPGIPVDPPCFLSQSYPSYSSASPQQQVSSRLYPNKDQSSTSKYSLSSQSHQDDTTQSIFPKPIYSYSILIFMALKNSKTGSLPVSEIYSFMTEHFPYFKTAPDGWKNSVRHNLSLNKCFEKVENKNGSTSRKGCLWALNPAKVEKMQEELHKWRRKDPVTIRRSMAKPEDLDRLLGERPERLRSVPPNPKSGTLTRATPVYNPSAFTCTPAELRPACQPICQSLYAHLQPQQPFYLPPAVTHPSNSFALFSPCGQQPAAGIPSSTGSLNSPVAGKIPPVYNNALQCDYSVEPRTTMQEFLLEGDTTYDIDMLNPSLTDLQLQGNLWEELRVDSLVAEPQVSTSSSATFVPQNHHIQSSGLHVVPPISQTSAVVASGRCEAEYEDGDEGRNVEQHGCFNGLNPVLYSGVESLAGYLTSCTASVSLM</sequence>
<feature type="compositionally biased region" description="Basic and acidic residues" evidence="8">
    <location>
        <begin position="364"/>
        <end position="373"/>
    </location>
</feature>
<keyword evidence="4 7" id="KW-0238">DNA-binding</keyword>
<evidence type="ECO:0000256" key="5">
    <source>
        <dbReference type="ARBA" id="ARBA00023163"/>
    </source>
</evidence>
<evidence type="ECO:0000256" key="2">
    <source>
        <dbReference type="ARBA" id="ARBA00022473"/>
    </source>
</evidence>
<comment type="subcellular location">
    <subcellularLocation>
        <location evidence="1 7">Nucleus</location>
    </subcellularLocation>
</comment>
<dbReference type="Pfam" id="PF00250">
    <property type="entry name" value="Forkhead"/>
    <property type="match status" value="1"/>
</dbReference>
<dbReference type="GO" id="GO:0000976">
    <property type="term" value="F:transcription cis-regulatory region binding"/>
    <property type="evidence" value="ECO:0007669"/>
    <property type="project" value="TreeGrafter"/>
</dbReference>
<reference evidence="10" key="4">
    <citation type="submission" date="2025-09" db="UniProtKB">
        <authorList>
            <consortium name="Ensembl"/>
        </authorList>
    </citation>
    <scope>IDENTIFICATION</scope>
</reference>
<evidence type="ECO:0000256" key="7">
    <source>
        <dbReference type="PROSITE-ProRule" id="PRU00089"/>
    </source>
</evidence>
<dbReference type="AlphaFoldDB" id="A0AAX7TLP7"/>
<evidence type="ECO:0000313" key="11">
    <source>
        <dbReference type="Proteomes" id="UP000265100"/>
    </source>
</evidence>
<dbReference type="SUPFAM" id="SSF46785">
    <property type="entry name" value="Winged helix' DNA-binding domain"/>
    <property type="match status" value="1"/>
</dbReference>
<dbReference type="InterPro" id="IPR030456">
    <property type="entry name" value="TF_fork_head_CS_2"/>
</dbReference>
<dbReference type="InterPro" id="IPR036388">
    <property type="entry name" value="WH-like_DNA-bd_sf"/>
</dbReference>
<dbReference type="InterPro" id="IPR036390">
    <property type="entry name" value="WH_DNA-bd_sf"/>
</dbReference>
<dbReference type="CDD" id="cd20056">
    <property type="entry name" value="FH_FOXN1"/>
    <property type="match status" value="1"/>
</dbReference>
<feature type="region of interest" description="Disordered" evidence="8">
    <location>
        <begin position="364"/>
        <end position="387"/>
    </location>
</feature>
<dbReference type="InterPro" id="IPR001766">
    <property type="entry name" value="Fork_head_dom"/>
</dbReference>
<dbReference type="PROSITE" id="PS00658">
    <property type="entry name" value="FORK_HEAD_2"/>
    <property type="match status" value="1"/>
</dbReference>
<dbReference type="InterPro" id="IPR049624">
    <property type="entry name" value="FOXN1_4"/>
</dbReference>
<reference evidence="11" key="2">
    <citation type="submission" date="2023-03" db="EMBL/GenBank/DDBJ databases">
        <authorList>
            <consortium name="Wellcome Sanger Institute Data Sharing"/>
        </authorList>
    </citation>
    <scope>NUCLEOTIDE SEQUENCE [LARGE SCALE GENOMIC DNA]</scope>
</reference>
<keyword evidence="3" id="KW-0805">Transcription regulation</keyword>
<evidence type="ECO:0000256" key="4">
    <source>
        <dbReference type="ARBA" id="ARBA00023125"/>
    </source>
</evidence>
<feature type="compositionally biased region" description="Low complexity" evidence="8">
    <location>
        <begin position="227"/>
        <end position="244"/>
    </location>
</feature>
<dbReference type="Ensembl" id="ENSACLT00000067121.1">
    <property type="protein sequence ID" value="ENSACLP00000054696.1"/>
    <property type="gene ID" value="ENSACLG00000038959.1"/>
</dbReference>
<dbReference type="Gene3D" id="1.10.10.10">
    <property type="entry name" value="Winged helix-like DNA-binding domain superfamily/Winged helix DNA-binding domain"/>
    <property type="match status" value="1"/>
</dbReference>
<evidence type="ECO:0000259" key="9">
    <source>
        <dbReference type="PROSITE" id="PS50039"/>
    </source>
</evidence>
<protein>
    <recommendedName>
        <fullName evidence="9">Fork-head domain-containing protein</fullName>
    </recommendedName>
</protein>
<proteinExistence type="predicted"/>
<gene>
    <name evidence="10" type="primary">FOXN1</name>
</gene>
<evidence type="ECO:0000256" key="6">
    <source>
        <dbReference type="ARBA" id="ARBA00023242"/>
    </source>
</evidence>
<reference evidence="10" key="3">
    <citation type="submission" date="2025-08" db="UniProtKB">
        <authorList>
            <consortium name="Ensembl"/>
        </authorList>
    </citation>
    <scope>IDENTIFICATION</scope>
</reference>
<keyword evidence="5" id="KW-0804">Transcription</keyword>
<name>A0AAX7TLP7_ASTCA</name>
<keyword evidence="2" id="KW-0217">Developmental protein</keyword>
<dbReference type="Proteomes" id="UP000265100">
    <property type="component" value="Chromosome 14"/>
</dbReference>
<feature type="compositionally biased region" description="Polar residues" evidence="8">
    <location>
        <begin position="1"/>
        <end position="38"/>
    </location>
</feature>
<dbReference type="PANTHER" id="PTHR46721">
    <property type="entry name" value="FORKHEAD BOX PROTEIN N1"/>
    <property type="match status" value="1"/>
</dbReference>